<dbReference type="EMBL" id="LCZI01000090">
    <property type="protein sequence ID" value="KKZ68620.1"/>
    <property type="molecule type" value="Genomic_DNA"/>
</dbReference>
<feature type="domain" description="BTB" evidence="2">
    <location>
        <begin position="220"/>
        <end position="288"/>
    </location>
</feature>
<dbReference type="SUPFAM" id="SSF54695">
    <property type="entry name" value="POZ domain"/>
    <property type="match status" value="1"/>
</dbReference>
<evidence type="ECO:0000313" key="4">
    <source>
        <dbReference type="Proteomes" id="UP000034164"/>
    </source>
</evidence>
<feature type="region of interest" description="Disordered" evidence="1">
    <location>
        <begin position="116"/>
        <end position="140"/>
    </location>
</feature>
<evidence type="ECO:0000313" key="3">
    <source>
        <dbReference type="EMBL" id="KKZ68620.1"/>
    </source>
</evidence>
<sequence>MPHSITTGNHHHHSTSLLDNDDCQYYESPWNLSEKVLLSPLPSKQEHSPFSNLKPPRSSCCSSRSSSIICEGPLSPPSHYCPVQAIGALISSLSRDISKTRSYMLAQPASAAAAASSSVIRSRKSRRAHNKAASGRLTSPSSEWLKLTSSRQNVMQASQGTTNLPPFDVLTRKVSLKDADTFDCGSTMAEPASVEARGHTAICPMPTVTALTSSGADHIPDVTVNAFESIYGLHRCILERAPYFSAMLSGQWNENSDRVISIFPAEMDQNITRVGFEVALEYMYGRKVMDLIELDPIGIFAACQWLELPEPLKWAAQTIMHHLDISNVHLILSIFTENYYGKEGKVVLDAAKSLLRLRGCEMPLAVWDHIPAELVREIVGGDAFFMSSELKRWEYAVSLLDRVLETKASKMRIPFLDDNASAPVHVKRELEGLLPDDPPETDTDAYLDTDTEQHLETACRFSEDIHNQWLDLYTHPDVLPIRQMIMEDIAYMHIPLEHFRGIQSHRDIFGVRPVQPAVIHSAFVQALKLGHLVDTADEFSLKLNIGQATFISEFPAAQRAQIHRFHIDHGLYPCTMPGGDVIRRDYPVTREDELTANLIVSRKARGFIHDDCNRHLRQQRFRTNHLVMGWERSEFAKPLRMNPPVPHPEHSPFPPFRFSTSFPHPATLDNKQRLFSPPFWYAGATWVLYLCHDTIPKASRVGLYLRRIYDTRPAESSLDTWSFRLNPPRMAHHDSLTYHAGPANSYANETSSYDNESYPNLHLAENMLGSPDAKGQLPSLHPPIGRARDIPAKLPYVDCRSAVTAHFKLYSNFACAGQPACFQSKPEQFQVDRCWGWDVRVPDGQDPLLDLCGNPLNEKQLKICLVIGG</sequence>
<evidence type="ECO:0000256" key="1">
    <source>
        <dbReference type="SAM" id="MobiDB-lite"/>
    </source>
</evidence>
<protein>
    <recommendedName>
        <fullName evidence="2">BTB domain-containing protein</fullName>
    </recommendedName>
</protein>
<dbReference type="Proteomes" id="UP000034164">
    <property type="component" value="Unassembled WGS sequence"/>
</dbReference>
<comment type="caution">
    <text evidence="3">The sequence shown here is derived from an EMBL/GenBank/DDBJ whole genome shotgun (WGS) entry which is preliminary data.</text>
</comment>
<dbReference type="PROSITE" id="PS50097">
    <property type="entry name" value="BTB"/>
    <property type="match status" value="1"/>
</dbReference>
<dbReference type="OrthoDB" id="6359943at2759"/>
<dbReference type="PANTHER" id="PTHR47369">
    <property type="entry name" value="BTB/POZ DOMAIN-CONTAINING PROTEIN"/>
    <property type="match status" value="1"/>
</dbReference>
<name>A0A0G2IE84_9EURO</name>
<gene>
    <name evidence="3" type="ORF">EMCG_05777</name>
</gene>
<organism evidence="3 4">
    <name type="scientific">[Emmonsia] crescens</name>
    <dbReference type="NCBI Taxonomy" id="73230"/>
    <lineage>
        <taxon>Eukaryota</taxon>
        <taxon>Fungi</taxon>
        <taxon>Dikarya</taxon>
        <taxon>Ascomycota</taxon>
        <taxon>Pezizomycotina</taxon>
        <taxon>Eurotiomycetes</taxon>
        <taxon>Eurotiomycetidae</taxon>
        <taxon>Onygenales</taxon>
        <taxon>Ajellomycetaceae</taxon>
        <taxon>Emergomyces</taxon>
    </lineage>
</organism>
<dbReference type="AlphaFoldDB" id="A0A0G2IE84"/>
<dbReference type="InterPro" id="IPR011333">
    <property type="entry name" value="SKP1/BTB/POZ_sf"/>
</dbReference>
<dbReference type="SMART" id="SM00225">
    <property type="entry name" value="BTB"/>
    <property type="match status" value="1"/>
</dbReference>
<dbReference type="Gene3D" id="3.30.710.10">
    <property type="entry name" value="Potassium Channel Kv1.1, Chain A"/>
    <property type="match status" value="1"/>
</dbReference>
<accession>A0A0G2IE84</accession>
<feature type="compositionally biased region" description="Basic residues" evidence="1">
    <location>
        <begin position="121"/>
        <end position="130"/>
    </location>
</feature>
<evidence type="ECO:0000259" key="2">
    <source>
        <dbReference type="PROSITE" id="PS50097"/>
    </source>
</evidence>
<proteinExistence type="predicted"/>
<dbReference type="InterPro" id="IPR000210">
    <property type="entry name" value="BTB/POZ_dom"/>
</dbReference>
<reference evidence="4" key="1">
    <citation type="journal article" date="2015" name="PLoS Genet.">
        <title>The dynamic genome and transcriptome of the human fungal pathogen Blastomyces and close relative Emmonsia.</title>
        <authorList>
            <person name="Munoz J.F."/>
            <person name="Gauthier G.M."/>
            <person name="Desjardins C.A."/>
            <person name="Gallo J.E."/>
            <person name="Holder J."/>
            <person name="Sullivan T.D."/>
            <person name="Marty A.J."/>
            <person name="Carmen J.C."/>
            <person name="Chen Z."/>
            <person name="Ding L."/>
            <person name="Gujja S."/>
            <person name="Magrini V."/>
            <person name="Misas E."/>
            <person name="Mitreva M."/>
            <person name="Priest M."/>
            <person name="Saif S."/>
            <person name="Whiston E.A."/>
            <person name="Young S."/>
            <person name="Zeng Q."/>
            <person name="Goldman W.E."/>
            <person name="Mardis E.R."/>
            <person name="Taylor J.W."/>
            <person name="McEwen J.G."/>
            <person name="Clay O.K."/>
            <person name="Klein B.S."/>
            <person name="Cuomo C.A."/>
        </authorList>
    </citation>
    <scope>NUCLEOTIDE SEQUENCE [LARGE SCALE GENOMIC DNA]</scope>
    <source>
        <strain evidence="4">UAMH 3008</strain>
    </source>
</reference>
<dbReference type="PANTHER" id="PTHR47369:SF1">
    <property type="entry name" value="BTB_POZ DOMAIN-CONTAINING PROTEIN"/>
    <property type="match status" value="1"/>
</dbReference>
<dbReference type="VEuPathDB" id="FungiDB:EMCG_05777"/>